<keyword evidence="2" id="KW-1185">Reference proteome</keyword>
<dbReference type="AlphaFoldDB" id="A0ABD0K736"/>
<organism evidence="1 2">
    <name type="scientific">Batillaria attramentaria</name>
    <dbReference type="NCBI Taxonomy" id="370345"/>
    <lineage>
        <taxon>Eukaryota</taxon>
        <taxon>Metazoa</taxon>
        <taxon>Spiralia</taxon>
        <taxon>Lophotrochozoa</taxon>
        <taxon>Mollusca</taxon>
        <taxon>Gastropoda</taxon>
        <taxon>Caenogastropoda</taxon>
        <taxon>Sorbeoconcha</taxon>
        <taxon>Cerithioidea</taxon>
        <taxon>Batillariidae</taxon>
        <taxon>Batillaria</taxon>
    </lineage>
</organism>
<dbReference type="EMBL" id="JACVVK020000241">
    <property type="protein sequence ID" value="KAK7482625.1"/>
    <property type="molecule type" value="Genomic_DNA"/>
</dbReference>
<protein>
    <submittedName>
        <fullName evidence="1">Uncharacterized protein</fullName>
    </submittedName>
</protein>
<proteinExistence type="predicted"/>
<sequence>MLASRNIVMSRCRCTSAARPRHGWPLRRSRLRSASAGPSVITTRQTSVAVGTRCSMGGSSTAGKLTSQRDVQVFTTCWISSHGGKSFGFGQLSQVTSVPAQADDTFCSVSFSAACKNTTNFAINALVRVKQLTSYFLSCSLNVLFPATALCPLCQKCTTRWRNQPPPVEAGGATILSFFVT</sequence>
<dbReference type="Proteomes" id="UP001519460">
    <property type="component" value="Unassembled WGS sequence"/>
</dbReference>
<accession>A0ABD0K736</accession>
<reference evidence="1 2" key="1">
    <citation type="journal article" date="2023" name="Sci. Data">
        <title>Genome assembly of the Korean intertidal mud-creeper Batillaria attramentaria.</title>
        <authorList>
            <person name="Patra A.K."/>
            <person name="Ho P.T."/>
            <person name="Jun S."/>
            <person name="Lee S.J."/>
            <person name="Kim Y."/>
            <person name="Won Y.J."/>
        </authorList>
    </citation>
    <scope>NUCLEOTIDE SEQUENCE [LARGE SCALE GENOMIC DNA]</scope>
    <source>
        <strain evidence="1">Wonlab-2016</strain>
    </source>
</reference>
<evidence type="ECO:0000313" key="1">
    <source>
        <dbReference type="EMBL" id="KAK7482625.1"/>
    </source>
</evidence>
<gene>
    <name evidence="1" type="ORF">BaRGS_00026124</name>
</gene>
<comment type="caution">
    <text evidence="1">The sequence shown here is derived from an EMBL/GenBank/DDBJ whole genome shotgun (WGS) entry which is preliminary data.</text>
</comment>
<name>A0ABD0K736_9CAEN</name>
<evidence type="ECO:0000313" key="2">
    <source>
        <dbReference type="Proteomes" id="UP001519460"/>
    </source>
</evidence>